<dbReference type="GO" id="GO:0015074">
    <property type="term" value="P:DNA integration"/>
    <property type="evidence" value="ECO:0007669"/>
    <property type="project" value="InterPro"/>
</dbReference>
<dbReference type="STRING" id="183478.A0A364MRV5"/>
<dbReference type="GO" id="GO:0003723">
    <property type="term" value="F:RNA binding"/>
    <property type="evidence" value="ECO:0007669"/>
    <property type="project" value="UniProtKB-KW"/>
</dbReference>
<dbReference type="FunFam" id="3.30.70.270:FF:000063">
    <property type="entry name" value="Zinc knuckle domaincontaining protein"/>
    <property type="match status" value="1"/>
</dbReference>
<evidence type="ECO:0000256" key="5">
    <source>
        <dbReference type="ARBA" id="ARBA00022759"/>
    </source>
</evidence>
<accession>A0A364MRV5</accession>
<keyword evidence="4" id="KW-0540">Nuclease</keyword>
<name>A0A364MRV5_STELY</name>
<dbReference type="Gene3D" id="3.30.420.10">
    <property type="entry name" value="Ribonuclease H-like superfamily/Ribonuclease H"/>
    <property type="match status" value="1"/>
</dbReference>
<dbReference type="InterPro" id="IPR012337">
    <property type="entry name" value="RNaseH-like_sf"/>
</dbReference>
<evidence type="ECO:0000256" key="2">
    <source>
        <dbReference type="ARBA" id="ARBA00022679"/>
    </source>
</evidence>
<dbReference type="InterPro" id="IPR041588">
    <property type="entry name" value="Integrase_H2C2"/>
</dbReference>
<dbReference type="CDD" id="cd09274">
    <property type="entry name" value="RNase_HI_RT_Ty3"/>
    <property type="match status" value="1"/>
</dbReference>
<evidence type="ECO:0000256" key="9">
    <source>
        <dbReference type="SAM" id="MobiDB-lite"/>
    </source>
</evidence>
<dbReference type="GO" id="GO:0003964">
    <property type="term" value="F:RNA-directed DNA polymerase activity"/>
    <property type="evidence" value="ECO:0007669"/>
    <property type="project" value="UniProtKB-KW"/>
</dbReference>
<dbReference type="GO" id="GO:0004519">
    <property type="term" value="F:endonuclease activity"/>
    <property type="evidence" value="ECO:0007669"/>
    <property type="project" value="UniProtKB-KW"/>
</dbReference>
<dbReference type="Gene3D" id="2.40.70.10">
    <property type="entry name" value="Acid Proteases"/>
    <property type="match status" value="1"/>
</dbReference>
<dbReference type="InterPro" id="IPR050951">
    <property type="entry name" value="Retrovirus_Pol_polyprotein"/>
</dbReference>
<dbReference type="Pfam" id="PF17921">
    <property type="entry name" value="Integrase_H2C2"/>
    <property type="match status" value="1"/>
</dbReference>
<evidence type="ECO:0000256" key="4">
    <source>
        <dbReference type="ARBA" id="ARBA00022722"/>
    </source>
</evidence>
<dbReference type="GO" id="GO:0005634">
    <property type="term" value="C:nucleus"/>
    <property type="evidence" value="ECO:0007669"/>
    <property type="project" value="UniProtKB-ARBA"/>
</dbReference>
<feature type="region of interest" description="Disordered" evidence="9">
    <location>
        <begin position="306"/>
        <end position="326"/>
    </location>
</feature>
<dbReference type="SUPFAM" id="SSF56672">
    <property type="entry name" value="DNA/RNA polymerases"/>
    <property type="match status" value="1"/>
</dbReference>
<feature type="domain" description="Integrase catalytic" evidence="11">
    <location>
        <begin position="1188"/>
        <end position="1353"/>
    </location>
</feature>
<dbReference type="Pfam" id="PF17917">
    <property type="entry name" value="RT_RNaseH"/>
    <property type="match status" value="1"/>
</dbReference>
<keyword evidence="8" id="KW-0695">RNA-directed DNA polymerase</keyword>
<dbReference type="CDD" id="cd00303">
    <property type="entry name" value="retropepsin_like"/>
    <property type="match status" value="1"/>
</dbReference>
<dbReference type="SUPFAM" id="SSF53098">
    <property type="entry name" value="Ribonuclease H-like"/>
    <property type="match status" value="1"/>
</dbReference>
<evidence type="ECO:0000313" key="12">
    <source>
        <dbReference type="EMBL" id="RAR01111.1"/>
    </source>
</evidence>
<reference evidence="13" key="1">
    <citation type="submission" date="2018-05" db="EMBL/GenBank/DDBJ databases">
        <title>Draft genome sequence of Stemphylium lycopersici strain CIDEFI 213.</title>
        <authorList>
            <person name="Medina R."/>
            <person name="Franco M.E.E."/>
            <person name="Lucentini C.G."/>
            <person name="Saparrat M.C.N."/>
            <person name="Balatti P.A."/>
        </authorList>
    </citation>
    <scope>NUCLEOTIDE SEQUENCE [LARGE SCALE GENOMIC DNA]</scope>
    <source>
        <strain evidence="13">CIDEFI 213</strain>
    </source>
</reference>
<dbReference type="Proteomes" id="UP000249619">
    <property type="component" value="Unassembled WGS sequence"/>
</dbReference>
<dbReference type="InterPro" id="IPR043128">
    <property type="entry name" value="Rev_trsase/Diguanyl_cyclase"/>
</dbReference>
<evidence type="ECO:0000259" key="11">
    <source>
        <dbReference type="PROSITE" id="PS50994"/>
    </source>
</evidence>
<evidence type="ECO:0000313" key="13">
    <source>
        <dbReference type="Proteomes" id="UP000249619"/>
    </source>
</evidence>
<evidence type="ECO:0000256" key="3">
    <source>
        <dbReference type="ARBA" id="ARBA00022695"/>
    </source>
</evidence>
<dbReference type="EMBL" id="QGDH01000298">
    <property type="protein sequence ID" value="RAR01111.1"/>
    <property type="molecule type" value="Genomic_DNA"/>
</dbReference>
<dbReference type="CDD" id="cd01647">
    <property type="entry name" value="RT_LTR"/>
    <property type="match status" value="1"/>
</dbReference>
<keyword evidence="13" id="KW-1185">Reference proteome</keyword>
<evidence type="ECO:0000256" key="8">
    <source>
        <dbReference type="ARBA" id="ARBA00022918"/>
    </source>
</evidence>
<evidence type="ECO:0000259" key="10">
    <source>
        <dbReference type="PROSITE" id="PS50878"/>
    </source>
</evidence>
<feature type="domain" description="Reverse transcriptase" evidence="10">
    <location>
        <begin position="611"/>
        <end position="791"/>
    </location>
</feature>
<dbReference type="Gene3D" id="3.30.70.270">
    <property type="match status" value="2"/>
</dbReference>
<dbReference type="PANTHER" id="PTHR37984:SF5">
    <property type="entry name" value="PROTEIN NYNRIN-LIKE"/>
    <property type="match status" value="1"/>
</dbReference>
<keyword evidence="2" id="KW-0808">Transferase</keyword>
<protein>
    <recommendedName>
        <fullName evidence="1">RNA-directed DNA polymerase</fullName>
        <ecNumber evidence="1">2.7.7.49</ecNumber>
    </recommendedName>
</protein>
<dbReference type="InterPro" id="IPR001584">
    <property type="entry name" value="Integrase_cat-core"/>
</dbReference>
<dbReference type="GO" id="GO:0016787">
    <property type="term" value="F:hydrolase activity"/>
    <property type="evidence" value="ECO:0007669"/>
    <property type="project" value="UniProtKB-KW"/>
</dbReference>
<proteinExistence type="predicted"/>
<dbReference type="Gene3D" id="1.10.340.70">
    <property type="match status" value="1"/>
</dbReference>
<keyword evidence="6" id="KW-0378">Hydrolase</keyword>
<dbReference type="Pfam" id="PF00078">
    <property type="entry name" value="RVT_1"/>
    <property type="match status" value="1"/>
</dbReference>
<gene>
    <name evidence="12" type="ORF">DDE83_008994</name>
</gene>
<sequence length="1380" mass="158190">MSDAAMLDPAEGTHMPADEATQLLRQLLHKMEEMSCREKETSARIGMLEAASQLPGRREDATRTPTPTPIAKADDPPIYPTSKPRPSLPHPPTFSGSKSQWRGWRLEMEGKIEEDALAIGSLKTQLRYIYMRLEGAAKTNVTTFYEMQLRQEAPDPYRLLERLDILYGERNRKQKAIQNLHSIRQREDETFICFYPRFEKEIANADAEGWDDDAKISYLRNALSSKMRDNLVGCSGSETSTYSGFAQNCVDWTKKRSASSSYNAGYTRVPVPMTTPDANVVAHTSREDMMEWEPTQPTATQMNAFGPHGKFNTHGYPSKRPEDRELRGRRAKWVNQEEIDARRQDQRCLRCGRNGCRIATCPLVAALRPKHVSVKTAKSTAATEAAADEDSDSFEITPRQLEEAAGKNAEPTTMLDTITYASIDIDGHQQKRVFFYVVPGLTYDVILGKPWLEDADVTISAKRGCLDIGASNIRVWNKKKTAYKPPQLEATLVVASVFMAEVTRSRKKKQGDGIDLDTSVFAVSMADIEKALKPRQRSDPKTKLPPQYHQWLKAFDQFLADKLPPYRKGVDLHIEIEKDQDGNEKTIPWGPLYGMSREELLVLRKTLTELLGKDFIRASSSPAAAPVLMIKKPGGGIRFCVDYRGLNNITRKDRYPLPLFTETLRNVAKATWFTKLDVIAAFHKIRVAQGEEWKTAFRTRYGLFEWRVAPFGLTGAPAAFQRYVNGVLQDYLDDFVSAYVDDILIYSSGSLQDHREKVGKVLQRLMDAGLQIDIDKCEFETKRVKYLGYIVEAEVGIRVDPDKIVAIREWATPTTVKAVRAFIGFANFYRVFIPNFSDIAKPLLNLTKKEMVFYWNEACDRAFEEIKELLISAPILAHFDPEKETLVEADSSGYATGGLLLQKDTDGNWQPVAYYSKKHASAEANYPIHDKELLAIVRCLEAWAPELHMVKKFTILTDHKNLQYFYRERQLSERQVRWSEFLSRFDFSLEWKPGKTMGKSDALSRREQDLPTGYDDERLRSRFIQLFQNKHLRNIQIQCLSATTEIDFTKDVRLFEDQNMQDLWHKARQDDRLYQELTTLVANKERNLPTILQKEKSVSIAECTLDERGLLQFRDRIWIPECEPLRTQIIQNIHDSHITGHPGRDLTYTILSRQFFWSGAASDVRRFVRNCEICGRNTIWRDTKRGLLKPLPIPERIWGEISIDFITDLPPSGRDHATNCMVVTDRLTKGIELEGLHDISAEAVAQRLFERHYPIHGIPRAITSDRGPQFVCDLWRHFCKLLDVEQRLSTAYHPQTDGATERMNQEIEKMIRIWATYTQENWLALLPIIIGAINNREASSTGLSPFFFMYGYHNEPIQLVEERTIQNRPKKERQSKEGKD</sequence>
<dbReference type="PROSITE" id="PS50994">
    <property type="entry name" value="INTEGRASE"/>
    <property type="match status" value="1"/>
</dbReference>
<evidence type="ECO:0000256" key="1">
    <source>
        <dbReference type="ARBA" id="ARBA00012493"/>
    </source>
</evidence>
<evidence type="ECO:0000256" key="6">
    <source>
        <dbReference type="ARBA" id="ARBA00022801"/>
    </source>
</evidence>
<evidence type="ECO:0000256" key="7">
    <source>
        <dbReference type="ARBA" id="ARBA00022884"/>
    </source>
</evidence>
<dbReference type="InterPro" id="IPR021109">
    <property type="entry name" value="Peptidase_aspartic_dom_sf"/>
</dbReference>
<keyword evidence="7" id="KW-0694">RNA-binding</keyword>
<keyword evidence="3" id="KW-0548">Nucleotidyltransferase</keyword>
<comment type="caution">
    <text evidence="12">The sequence shown here is derived from an EMBL/GenBank/DDBJ whole genome shotgun (WGS) entry which is preliminary data.</text>
</comment>
<dbReference type="InterPro" id="IPR036397">
    <property type="entry name" value="RNaseH_sf"/>
</dbReference>
<organism evidence="12 13">
    <name type="scientific">Stemphylium lycopersici</name>
    <name type="common">Tomato gray leaf spot disease fungus</name>
    <name type="synonym">Thyrospora lycopersici</name>
    <dbReference type="NCBI Taxonomy" id="183478"/>
    <lineage>
        <taxon>Eukaryota</taxon>
        <taxon>Fungi</taxon>
        <taxon>Dikarya</taxon>
        <taxon>Ascomycota</taxon>
        <taxon>Pezizomycotina</taxon>
        <taxon>Dothideomycetes</taxon>
        <taxon>Pleosporomycetidae</taxon>
        <taxon>Pleosporales</taxon>
        <taxon>Pleosporineae</taxon>
        <taxon>Pleosporaceae</taxon>
        <taxon>Stemphylium</taxon>
    </lineage>
</organism>
<dbReference type="EC" id="2.7.7.49" evidence="1"/>
<dbReference type="PROSITE" id="PS50878">
    <property type="entry name" value="RT_POL"/>
    <property type="match status" value="1"/>
</dbReference>
<dbReference type="InterPro" id="IPR043502">
    <property type="entry name" value="DNA/RNA_pol_sf"/>
</dbReference>
<dbReference type="InterPro" id="IPR000477">
    <property type="entry name" value="RT_dom"/>
</dbReference>
<feature type="region of interest" description="Disordered" evidence="9">
    <location>
        <begin position="48"/>
        <end position="99"/>
    </location>
</feature>
<dbReference type="Gene3D" id="3.10.10.10">
    <property type="entry name" value="HIV Type 1 Reverse Transcriptase, subunit A, domain 1"/>
    <property type="match status" value="1"/>
</dbReference>
<dbReference type="PANTHER" id="PTHR37984">
    <property type="entry name" value="PROTEIN CBG26694"/>
    <property type="match status" value="1"/>
</dbReference>
<keyword evidence="5" id="KW-0255">Endonuclease</keyword>
<dbReference type="InterPro" id="IPR041373">
    <property type="entry name" value="RT_RNaseH"/>
</dbReference>